<dbReference type="InterPro" id="IPR006638">
    <property type="entry name" value="Elp3/MiaA/NifB-like_rSAM"/>
</dbReference>
<dbReference type="AlphaFoldDB" id="A0A7C1I551"/>
<feature type="transmembrane region" description="Helical" evidence="1">
    <location>
        <begin position="20"/>
        <end position="42"/>
    </location>
</feature>
<dbReference type="GO" id="GO:0003824">
    <property type="term" value="F:catalytic activity"/>
    <property type="evidence" value="ECO:0007669"/>
    <property type="project" value="InterPro"/>
</dbReference>
<dbReference type="SFLD" id="SFLDG01082">
    <property type="entry name" value="B12-binding_domain_containing"/>
    <property type="match status" value="1"/>
</dbReference>
<dbReference type="GO" id="GO:0051536">
    <property type="term" value="F:iron-sulfur cluster binding"/>
    <property type="evidence" value="ECO:0007669"/>
    <property type="project" value="InterPro"/>
</dbReference>
<keyword evidence="1" id="KW-1133">Transmembrane helix</keyword>
<dbReference type="PANTHER" id="PTHR42731">
    <property type="entry name" value="SLL1084 PROTEIN"/>
    <property type="match status" value="1"/>
</dbReference>
<accession>A0A7C1I551</accession>
<dbReference type="SMART" id="SM00729">
    <property type="entry name" value="Elp3"/>
    <property type="match status" value="1"/>
</dbReference>
<keyword evidence="1" id="KW-0812">Transmembrane</keyword>
<gene>
    <name evidence="3" type="ORF">ENO04_01600</name>
</gene>
<organism evidence="3">
    <name type="scientific">Fervidicoccus fontis</name>
    <dbReference type="NCBI Taxonomy" id="683846"/>
    <lineage>
        <taxon>Archaea</taxon>
        <taxon>Thermoproteota</taxon>
        <taxon>Thermoprotei</taxon>
        <taxon>Fervidicoccales</taxon>
        <taxon>Fervidicoccaceae</taxon>
        <taxon>Fervidicoccus</taxon>
    </lineage>
</organism>
<feature type="domain" description="Radical SAM core" evidence="2">
    <location>
        <begin position="200"/>
        <end position="428"/>
    </location>
</feature>
<evidence type="ECO:0000313" key="3">
    <source>
        <dbReference type="EMBL" id="HDS10308.1"/>
    </source>
</evidence>
<dbReference type="InterPro" id="IPR007197">
    <property type="entry name" value="rSAM"/>
</dbReference>
<dbReference type="SFLD" id="SFLDS00029">
    <property type="entry name" value="Radical_SAM"/>
    <property type="match status" value="1"/>
</dbReference>
<dbReference type="SUPFAM" id="SSF102114">
    <property type="entry name" value="Radical SAM enzymes"/>
    <property type="match status" value="1"/>
</dbReference>
<dbReference type="PROSITE" id="PS51918">
    <property type="entry name" value="RADICAL_SAM"/>
    <property type="match status" value="1"/>
</dbReference>
<dbReference type="Pfam" id="PF04055">
    <property type="entry name" value="Radical_SAM"/>
    <property type="match status" value="1"/>
</dbReference>
<dbReference type="Pfam" id="PF19864">
    <property type="entry name" value="Radical_SAM_N2"/>
    <property type="match status" value="1"/>
</dbReference>
<dbReference type="InterPro" id="IPR058240">
    <property type="entry name" value="rSAM_sf"/>
</dbReference>
<evidence type="ECO:0000256" key="1">
    <source>
        <dbReference type="SAM" id="Phobius"/>
    </source>
</evidence>
<dbReference type="InterPro" id="IPR023404">
    <property type="entry name" value="rSAM_horseshoe"/>
</dbReference>
<evidence type="ECO:0000259" key="2">
    <source>
        <dbReference type="PROSITE" id="PS51918"/>
    </source>
</evidence>
<dbReference type="PANTHER" id="PTHR42731:SF1">
    <property type="entry name" value="RADICAL SAM DOMAIN PROTEIN"/>
    <property type="match status" value="1"/>
</dbReference>
<keyword evidence="1" id="KW-0472">Membrane</keyword>
<dbReference type="CDD" id="cd01335">
    <property type="entry name" value="Radical_SAM"/>
    <property type="match status" value="1"/>
</dbReference>
<dbReference type="Gene3D" id="3.40.50.280">
    <property type="entry name" value="Cobalamin-binding domain"/>
    <property type="match status" value="1"/>
</dbReference>
<comment type="caution">
    <text evidence="3">The sequence shown here is derived from an EMBL/GenBank/DDBJ whole genome shotgun (WGS) entry which is preliminary data.</text>
</comment>
<reference evidence="3" key="1">
    <citation type="journal article" date="2020" name="mSystems">
        <title>Genome- and Community-Level Interaction Insights into Carbon Utilization and Element Cycling Functions of Hydrothermarchaeota in Hydrothermal Sediment.</title>
        <authorList>
            <person name="Zhou Z."/>
            <person name="Liu Y."/>
            <person name="Xu W."/>
            <person name="Pan J."/>
            <person name="Luo Z.H."/>
            <person name="Li M."/>
        </authorList>
    </citation>
    <scope>NUCLEOTIDE SEQUENCE [LARGE SCALE GENOMIC DNA]</scope>
    <source>
        <strain evidence="3">SpSt-123</strain>
    </source>
</reference>
<sequence length="476" mass="54444">MRIRELNVVRKKKYNVSIALLFPSTYQASLSSLALQILYFYLNQHEELFAERIVSDINDGTRSIETGKSLAKFDYVLVLSSYELDYPVAINMMQKAGISPMRENRDKPIVIWGGSSPTANPWTLHRFADAVLRGEAEAFLDSLIEHMLSATEKKQFLNSLSSVDEAWIPGIKEEGIIGRVGNLDDAFFPLRQIQSLDIEPFLGRAFILEPSRGCARGCRFCMESAVLGARRERSLSKLISYIDEGVEVNNVSKVAFYTLSFFDSPTGERLLEYLVEKNLEGSVPSVRADSLDEHKVELIKRIGQRVITIAPETPSDKLQVLINKMISWDTVMDVARWCRKNNLFIKLYYMYGLPNENEKDLELIVSQVRAVRDIMGSRESVRVSIVPFTPKPMTLLWREKMLSLKELRKRERFLKERLRVYARIESYPPKLSRMQYEINMLGKEAWKYILGLANISIDGMSEAREVISKGGLEEIG</sequence>
<dbReference type="Gene3D" id="3.80.30.20">
    <property type="entry name" value="tm_1862 like domain"/>
    <property type="match status" value="1"/>
</dbReference>
<protein>
    <submittedName>
        <fullName evidence="3">Radical SAM protein</fullName>
    </submittedName>
</protein>
<proteinExistence type="predicted"/>
<name>A0A7C1I551_9CREN</name>
<dbReference type="InterPro" id="IPR045784">
    <property type="entry name" value="Radical_SAM_N2"/>
</dbReference>
<dbReference type="EMBL" id="DSDY01000053">
    <property type="protein sequence ID" value="HDS10308.1"/>
    <property type="molecule type" value="Genomic_DNA"/>
</dbReference>